<comment type="caution">
    <text evidence="1">The sequence shown here is derived from an EMBL/GenBank/DDBJ whole genome shotgun (WGS) entry which is preliminary data.</text>
</comment>
<reference evidence="1 2" key="2">
    <citation type="journal article" date="2023" name="Mol. Biol. Evol.">
        <title>Genomics of Secondarily Temperate Adaptation in the Only Non-Antarctic Icefish.</title>
        <authorList>
            <person name="Rivera-Colon A.G."/>
            <person name="Rayamajhi N."/>
            <person name="Minhas B.F."/>
            <person name="Madrigal G."/>
            <person name="Bilyk K.T."/>
            <person name="Yoon V."/>
            <person name="Hune M."/>
            <person name="Gregory S."/>
            <person name="Cheng C.H.C."/>
            <person name="Catchen J.M."/>
        </authorList>
    </citation>
    <scope>NUCLEOTIDE SEQUENCE [LARGE SCALE GENOMIC DNA]</scope>
    <source>
        <strain evidence="1">JMC-PN-2008</strain>
    </source>
</reference>
<name>A0AAN7XUI9_ELEMC</name>
<proteinExistence type="predicted"/>
<dbReference type="EMBL" id="JAUZQC010000006">
    <property type="protein sequence ID" value="KAK5870316.1"/>
    <property type="molecule type" value="Genomic_DNA"/>
</dbReference>
<dbReference type="Proteomes" id="UP001346869">
    <property type="component" value="Unassembled WGS sequence"/>
</dbReference>
<accession>A0AAN7XUI9</accession>
<reference evidence="1 2" key="1">
    <citation type="journal article" date="2023" name="Genes (Basel)">
        <title>Chromosome-Level Genome Assembly and Circadian Gene Repertoire of the Patagonia Blennie Eleginops maclovinus-The Closest Ancestral Proxy of Antarctic Cryonotothenioids.</title>
        <authorList>
            <person name="Cheng C.C."/>
            <person name="Rivera-Colon A.G."/>
            <person name="Minhas B.F."/>
            <person name="Wilson L."/>
            <person name="Rayamajhi N."/>
            <person name="Vargas-Chacoff L."/>
            <person name="Catchen J.M."/>
        </authorList>
    </citation>
    <scope>NUCLEOTIDE SEQUENCE [LARGE SCALE GENOMIC DNA]</scope>
    <source>
        <strain evidence="1">JMC-PN-2008</strain>
    </source>
</reference>
<evidence type="ECO:0000313" key="1">
    <source>
        <dbReference type="EMBL" id="KAK5870316.1"/>
    </source>
</evidence>
<keyword evidence="2" id="KW-1185">Reference proteome</keyword>
<evidence type="ECO:0000313" key="2">
    <source>
        <dbReference type="Proteomes" id="UP001346869"/>
    </source>
</evidence>
<organism evidence="1 2">
    <name type="scientific">Eleginops maclovinus</name>
    <name type="common">Patagonian blennie</name>
    <name type="synonym">Eleginus maclovinus</name>
    <dbReference type="NCBI Taxonomy" id="56733"/>
    <lineage>
        <taxon>Eukaryota</taxon>
        <taxon>Metazoa</taxon>
        <taxon>Chordata</taxon>
        <taxon>Craniata</taxon>
        <taxon>Vertebrata</taxon>
        <taxon>Euteleostomi</taxon>
        <taxon>Actinopterygii</taxon>
        <taxon>Neopterygii</taxon>
        <taxon>Teleostei</taxon>
        <taxon>Neoteleostei</taxon>
        <taxon>Acanthomorphata</taxon>
        <taxon>Eupercaria</taxon>
        <taxon>Perciformes</taxon>
        <taxon>Notothenioidei</taxon>
        <taxon>Eleginopidae</taxon>
        <taxon>Eleginops</taxon>
    </lineage>
</organism>
<sequence>MENKRSLGKGWGFPLTRRGRWWSDLSGLRVDVIGQETVRRGRCCVQGPAGNSQRFSGFSLRGSTTQLACQGVNRRGCVGLRVTHCDSPTSTTSGNTAL</sequence>
<gene>
    <name evidence="1" type="ORF">PBY51_024965</name>
</gene>
<dbReference type="AlphaFoldDB" id="A0AAN7XUI9"/>
<protein>
    <submittedName>
        <fullName evidence="1">Uncharacterized protein</fullName>
    </submittedName>
</protein>